<evidence type="ECO:0000259" key="2">
    <source>
        <dbReference type="SMART" id="SM00091"/>
    </source>
</evidence>
<name>A0A2X3CP64_KLEPN</name>
<dbReference type="Gene3D" id="3.30.450.20">
    <property type="entry name" value="PAS domain"/>
    <property type="match status" value="2"/>
</dbReference>
<dbReference type="SUPFAM" id="SSF103190">
    <property type="entry name" value="Sensory domain-like"/>
    <property type="match status" value="1"/>
</dbReference>
<protein>
    <submittedName>
        <fullName evidence="3">Sensory histidine kinase DcuS</fullName>
        <ecNumber evidence="3">2.7.13.3</ecNumber>
    </submittedName>
</protein>
<reference evidence="3 4" key="1">
    <citation type="submission" date="2018-06" db="EMBL/GenBank/DDBJ databases">
        <authorList>
            <consortium name="Pathogen Informatics"/>
            <person name="Doyle S."/>
        </authorList>
    </citation>
    <scope>NUCLEOTIDE SEQUENCE [LARGE SCALE GENOMIC DNA]</scope>
    <source>
        <strain evidence="3 4">NCTC9128</strain>
    </source>
</reference>
<dbReference type="InterPro" id="IPR000014">
    <property type="entry name" value="PAS"/>
</dbReference>
<keyword evidence="3" id="KW-0808">Transferase</keyword>
<accession>A0A2X3CP64</accession>
<feature type="transmembrane region" description="Helical" evidence="1">
    <location>
        <begin position="184"/>
        <end position="203"/>
    </location>
</feature>
<dbReference type="InterPro" id="IPR029151">
    <property type="entry name" value="Sensor-like_sf"/>
</dbReference>
<proteinExistence type="predicted"/>
<evidence type="ECO:0000313" key="3">
    <source>
        <dbReference type="EMBL" id="SQC14234.1"/>
    </source>
</evidence>
<dbReference type="Pfam" id="PF00989">
    <property type="entry name" value="PAS"/>
    <property type="match status" value="1"/>
</dbReference>
<gene>
    <name evidence="3" type="primary">dcuS_2</name>
    <name evidence="3" type="ORF">NCTC9128_02316</name>
</gene>
<sequence length="294" mass="32224">MKASEHPPRVRQRALPLKLSTAVSLMIGSVIGAVLLLVYALWYMQISNATRDGLKETALAVARTMADMPQVKRGLEAPRSSRSFSRWRRPLPAATTCCTLSLPICRVFAIRIRTAQSSANRSSATIFSDAAGKRECRHQPRVLAPALRVFTPVFNERHQQIGVVVVGISLSKVDEQIANSRWDVLLTILFSALVCALGTWSLVRGLKRVLLGLEPHEISTQFQQRQAMLHALKEGVVAVDAHGEVNLINPAAEEILFSGPDKTLVHSPCSTICRPYCRAASQCTTANWGAMVCC</sequence>
<dbReference type="SMART" id="SM00091">
    <property type="entry name" value="PAS"/>
    <property type="match status" value="1"/>
</dbReference>
<feature type="transmembrane region" description="Helical" evidence="1">
    <location>
        <begin position="21"/>
        <end position="42"/>
    </location>
</feature>
<keyword evidence="1" id="KW-0812">Transmembrane</keyword>
<dbReference type="InterPro" id="IPR013767">
    <property type="entry name" value="PAS_fold"/>
</dbReference>
<dbReference type="CDD" id="cd00130">
    <property type="entry name" value="PAS"/>
    <property type="match status" value="1"/>
</dbReference>
<dbReference type="AlphaFoldDB" id="A0A2X3CP64"/>
<keyword evidence="3" id="KW-0418">Kinase</keyword>
<evidence type="ECO:0000313" key="4">
    <source>
        <dbReference type="Proteomes" id="UP000251088"/>
    </source>
</evidence>
<feature type="domain" description="PAS" evidence="2">
    <location>
        <begin position="223"/>
        <end position="290"/>
    </location>
</feature>
<organism evidence="3 4">
    <name type="scientific">Klebsiella pneumoniae</name>
    <dbReference type="NCBI Taxonomy" id="573"/>
    <lineage>
        <taxon>Bacteria</taxon>
        <taxon>Pseudomonadati</taxon>
        <taxon>Pseudomonadota</taxon>
        <taxon>Gammaproteobacteria</taxon>
        <taxon>Enterobacterales</taxon>
        <taxon>Enterobacteriaceae</taxon>
        <taxon>Klebsiella/Raoultella group</taxon>
        <taxon>Klebsiella</taxon>
        <taxon>Klebsiella pneumoniae complex</taxon>
    </lineage>
</organism>
<dbReference type="Proteomes" id="UP000251088">
    <property type="component" value="Unassembled WGS sequence"/>
</dbReference>
<dbReference type="EC" id="2.7.13.3" evidence="3"/>
<evidence type="ECO:0000256" key="1">
    <source>
        <dbReference type="SAM" id="Phobius"/>
    </source>
</evidence>
<keyword evidence="1" id="KW-0472">Membrane</keyword>
<keyword evidence="1" id="KW-1133">Transmembrane helix</keyword>
<dbReference type="GO" id="GO:0006355">
    <property type="term" value="P:regulation of DNA-templated transcription"/>
    <property type="evidence" value="ECO:0007669"/>
    <property type="project" value="InterPro"/>
</dbReference>
<dbReference type="EMBL" id="UAWN01000011">
    <property type="protein sequence ID" value="SQC14234.1"/>
    <property type="molecule type" value="Genomic_DNA"/>
</dbReference>
<dbReference type="GO" id="GO:0004673">
    <property type="term" value="F:protein histidine kinase activity"/>
    <property type="evidence" value="ECO:0007669"/>
    <property type="project" value="UniProtKB-EC"/>
</dbReference>